<protein>
    <submittedName>
        <fullName evidence="1">Uncharacterized protein</fullName>
    </submittedName>
</protein>
<name>A0A192CHL1_ECO25</name>
<dbReference type="AlphaFoldDB" id="A0A192CHL1"/>
<organism evidence="1 2">
    <name type="scientific">Escherichia coli O25b:H4</name>
    <dbReference type="NCBI Taxonomy" id="941280"/>
    <lineage>
        <taxon>Bacteria</taxon>
        <taxon>Pseudomonadati</taxon>
        <taxon>Pseudomonadota</taxon>
        <taxon>Gammaproteobacteria</taxon>
        <taxon>Enterobacterales</taxon>
        <taxon>Enterobacteriaceae</taxon>
        <taxon>Escherichia</taxon>
    </lineage>
</organism>
<sequence>MMKPLKDEEAADGILRKQSQNAVYQTCATLAGGEALAAANADPTSVTADE</sequence>
<gene>
    <name evidence="1" type="ORF">WLH_03956</name>
</gene>
<dbReference type="EMBL" id="CP015085">
    <property type="protein sequence ID" value="ANK05217.1"/>
    <property type="molecule type" value="Genomic_DNA"/>
</dbReference>
<evidence type="ECO:0000313" key="1">
    <source>
        <dbReference type="EMBL" id="ANK05217.1"/>
    </source>
</evidence>
<proteinExistence type="predicted"/>
<evidence type="ECO:0000313" key="2">
    <source>
        <dbReference type="Proteomes" id="UP000183316"/>
    </source>
</evidence>
<reference evidence="1 2" key="1">
    <citation type="submission" date="2016-03" db="EMBL/GenBank/DDBJ databases">
        <title>Genome Sequence and Comparative Pathogenic Determinants of Uropathogenic Escherichia coli O25b:H4, a Clinical Isolate from Saudi Arabia.</title>
        <authorList>
            <person name="Alyamani E.A.J."/>
            <person name="Khiyami M.A."/>
            <person name="Booq R.Y."/>
            <person name="Bahwerth F.S."/>
            <person name="Vaisvil B."/>
            <person name="Schmitt D.P."/>
            <person name="Kapatral V."/>
        </authorList>
    </citation>
    <scope>NUCLEOTIDE SEQUENCE [LARGE SCALE GENOMIC DNA]</scope>
    <source>
        <strain evidence="1 2">O25b:H4</strain>
    </source>
</reference>
<accession>A0A192CHL1</accession>
<dbReference type="Proteomes" id="UP000183316">
    <property type="component" value="Chromosome"/>
</dbReference>